<protein>
    <recommendedName>
        <fullName evidence="3">Phage protein</fullName>
    </recommendedName>
</protein>
<keyword evidence="2" id="KW-1185">Reference proteome</keyword>
<dbReference type="RefSeq" id="WP_089896414.1">
    <property type="nucleotide sequence ID" value="NZ_FBTB01000015.1"/>
</dbReference>
<reference evidence="1 2" key="1">
    <citation type="submission" date="2015-12" db="EMBL/GenBank/DDBJ databases">
        <authorList>
            <person name="Andreevskaya M."/>
        </authorList>
    </citation>
    <scope>NUCLEOTIDE SEQUENCE [LARGE SCALE GENOMIC DNA]</scope>
    <source>
        <strain evidence="1 2">KSL4-2</strain>
    </source>
</reference>
<evidence type="ECO:0008006" key="3">
    <source>
        <dbReference type="Google" id="ProtNLM"/>
    </source>
</evidence>
<accession>A0ABM9V860</accession>
<comment type="caution">
    <text evidence="1">The sequence shown here is derived from an EMBL/GenBank/DDBJ whole genome shotgun (WGS) entry which is preliminary data.</text>
</comment>
<sequence>MYRFNFMVSNDETLFSREIENVDETELLCDILNDFIDKNQTKINDKLGADSKYQYIRQTLQEDSQHNFFIYVDDGERLRYDLNEEGLLVYRLFSQDSLWTITSLKKLDAINIITWDKVNINFCISTGIGAAGPIDQFVNDLVSLLNSPQVTAVIQGIELFSISKKAAQKIHSFSSNEREAMFRKLAKDWVKRGIYKYQLKDIISRNKTWNGPTLQKLLGIVDEYSMLDIMYSLGYKKIDRTTYGWDDSENADIRRKKWDQ</sequence>
<dbReference type="Proteomes" id="UP000199047">
    <property type="component" value="Unassembled WGS sequence"/>
</dbReference>
<evidence type="ECO:0000313" key="2">
    <source>
        <dbReference type="Proteomes" id="UP000199047"/>
    </source>
</evidence>
<dbReference type="EMBL" id="FBTB01000015">
    <property type="protein sequence ID" value="CUW12358.1"/>
    <property type="molecule type" value="Genomic_DNA"/>
</dbReference>
<organism evidence="1 2">
    <name type="scientific">Leuconostoc inhae</name>
    <dbReference type="NCBI Taxonomy" id="178001"/>
    <lineage>
        <taxon>Bacteria</taxon>
        <taxon>Bacillati</taxon>
        <taxon>Bacillota</taxon>
        <taxon>Bacilli</taxon>
        <taxon>Lactobacillales</taxon>
        <taxon>Lactobacillaceae</taxon>
        <taxon>Leuconostoc</taxon>
    </lineage>
</organism>
<evidence type="ECO:0000313" key="1">
    <source>
        <dbReference type="EMBL" id="CUW12358.1"/>
    </source>
</evidence>
<proteinExistence type="predicted"/>
<name>A0ABM9V860_9LACO</name>
<gene>
    <name evidence="1" type="ORF">KSL4_0825</name>
</gene>